<evidence type="ECO:0000313" key="1">
    <source>
        <dbReference type="EMBL" id="KAG7346249.1"/>
    </source>
</evidence>
<evidence type="ECO:0008006" key="3">
    <source>
        <dbReference type="Google" id="ProtNLM"/>
    </source>
</evidence>
<dbReference type="OrthoDB" id="7459479at2759"/>
<dbReference type="AlphaFoldDB" id="A0A9K3KM67"/>
<dbReference type="PANTHER" id="PTHR36971:SF1">
    <property type="entry name" value="METHYLTRANSFERASE DOMAIN-CONTAINING PROTEIN"/>
    <property type="match status" value="1"/>
</dbReference>
<accession>A0A9K3KM67</accession>
<protein>
    <recommendedName>
        <fullName evidence="3">Methyltransferase domain-containing protein</fullName>
    </recommendedName>
</protein>
<gene>
    <name evidence="1" type="ORF">IV203_005317</name>
</gene>
<organism evidence="1 2">
    <name type="scientific">Nitzschia inconspicua</name>
    <dbReference type="NCBI Taxonomy" id="303405"/>
    <lineage>
        <taxon>Eukaryota</taxon>
        <taxon>Sar</taxon>
        <taxon>Stramenopiles</taxon>
        <taxon>Ochrophyta</taxon>
        <taxon>Bacillariophyta</taxon>
        <taxon>Bacillariophyceae</taxon>
        <taxon>Bacillariophycidae</taxon>
        <taxon>Bacillariales</taxon>
        <taxon>Bacillariaceae</taxon>
        <taxon>Nitzschia</taxon>
    </lineage>
</organism>
<reference evidence="1" key="1">
    <citation type="journal article" date="2021" name="Sci. Rep.">
        <title>Diploid genomic architecture of Nitzschia inconspicua, an elite biomass production diatom.</title>
        <authorList>
            <person name="Oliver A."/>
            <person name="Podell S."/>
            <person name="Pinowska A."/>
            <person name="Traller J.C."/>
            <person name="Smith S.R."/>
            <person name="McClure R."/>
            <person name="Beliaev A."/>
            <person name="Bohutskyi P."/>
            <person name="Hill E.A."/>
            <person name="Rabines A."/>
            <person name="Zheng H."/>
            <person name="Allen L.Z."/>
            <person name="Kuo A."/>
            <person name="Grigoriev I.V."/>
            <person name="Allen A.E."/>
            <person name="Hazlebeck D."/>
            <person name="Allen E.E."/>
        </authorList>
    </citation>
    <scope>NUCLEOTIDE SEQUENCE</scope>
    <source>
        <strain evidence="1">Hildebrandi</strain>
    </source>
</reference>
<sequence>MKVTGYITRRRCIGKKLAFADIQIATNEDHDSDANRLDGGQNKTIQVVFHRGDPETDVWIDTLSSNIFPERNTALPYGGFVFLDLCDSSVEDRHGTKSYHVKSWELLQNPREEAIDNARNIGTGGISCSKYLKSRGEAFLKFNPQVSKNQLNMKRTMKRTHVSTSCRQQTEFSHGDNRAKALRAKIFAAWLMETFGRDKLAANGGVLDVAGGKGKLSIELSLQGKIPATIVDPLVRKHGDKLEPRDAKRIQKAQAPHPTLLPKEFNGSTFLVDCEHVVTESSILVGLHPDECTEDILDVALRYNKNVAVVPCCVFSGLFPLRALPNGKAIRTYEDFLEYLLLKDERLKWQDLGFEGRNIVIYLVS</sequence>
<comment type="caution">
    <text evidence="1">The sequence shown here is derived from an EMBL/GenBank/DDBJ whole genome shotgun (WGS) entry which is preliminary data.</text>
</comment>
<dbReference type="PANTHER" id="PTHR36971">
    <property type="entry name" value="UNNAMED PRODUCT"/>
    <property type="match status" value="1"/>
</dbReference>
<keyword evidence="2" id="KW-1185">Reference proteome</keyword>
<reference evidence="1" key="2">
    <citation type="submission" date="2021-04" db="EMBL/GenBank/DDBJ databases">
        <authorList>
            <person name="Podell S."/>
        </authorList>
    </citation>
    <scope>NUCLEOTIDE SEQUENCE</scope>
    <source>
        <strain evidence="1">Hildebrandi</strain>
    </source>
</reference>
<evidence type="ECO:0000313" key="2">
    <source>
        <dbReference type="Proteomes" id="UP000693970"/>
    </source>
</evidence>
<name>A0A9K3KM67_9STRA</name>
<proteinExistence type="predicted"/>
<dbReference type="EMBL" id="JAGRRH010000021">
    <property type="protein sequence ID" value="KAG7346249.1"/>
    <property type="molecule type" value="Genomic_DNA"/>
</dbReference>
<dbReference type="Proteomes" id="UP000693970">
    <property type="component" value="Unassembled WGS sequence"/>
</dbReference>